<proteinExistence type="predicted"/>
<dbReference type="PANTHER" id="PTHR11138:SF5">
    <property type="entry name" value="METHIONYL-TRNA FORMYLTRANSFERASE, MITOCHONDRIAL"/>
    <property type="match status" value="1"/>
</dbReference>
<gene>
    <name evidence="2" type="ORF">M5X12_10380</name>
</gene>
<dbReference type="GO" id="GO:0016740">
    <property type="term" value="F:transferase activity"/>
    <property type="evidence" value="ECO:0007669"/>
    <property type="project" value="UniProtKB-KW"/>
</dbReference>
<evidence type="ECO:0000259" key="1">
    <source>
        <dbReference type="Pfam" id="PF00551"/>
    </source>
</evidence>
<dbReference type="GeneID" id="77296782"/>
<evidence type="ECO:0000313" key="3">
    <source>
        <dbReference type="Proteomes" id="UP001527181"/>
    </source>
</evidence>
<feature type="domain" description="Formyl transferase N-terminal" evidence="1">
    <location>
        <begin position="70"/>
        <end position="173"/>
    </location>
</feature>
<dbReference type="Proteomes" id="UP001527181">
    <property type="component" value="Unassembled WGS sequence"/>
</dbReference>
<dbReference type="EMBL" id="JAMDNP010000018">
    <property type="protein sequence ID" value="MCY9760981.1"/>
    <property type="molecule type" value="Genomic_DNA"/>
</dbReference>
<keyword evidence="3" id="KW-1185">Reference proteome</keyword>
<dbReference type="InterPro" id="IPR001555">
    <property type="entry name" value="GART_AS"/>
</dbReference>
<dbReference type="SUPFAM" id="SSF53328">
    <property type="entry name" value="Formyltransferase"/>
    <property type="match status" value="1"/>
</dbReference>
<protein>
    <submittedName>
        <fullName evidence="2">Formyl transferase</fullName>
    </submittedName>
</protein>
<name>A0ABT4GW89_PAEAL</name>
<dbReference type="InterPro" id="IPR036477">
    <property type="entry name" value="Formyl_transf_N_sf"/>
</dbReference>
<dbReference type="PANTHER" id="PTHR11138">
    <property type="entry name" value="METHIONYL-TRNA FORMYLTRANSFERASE"/>
    <property type="match status" value="1"/>
</dbReference>
<dbReference type="InterPro" id="IPR002376">
    <property type="entry name" value="Formyl_transf_N"/>
</dbReference>
<sequence>MEDRLKKRLIIFGSIGVSVQCLRWLMAREDVHIIGVVCSRAPMSAWRAAIGDEDMQQVAPTLGIPLLTLDDILRLEADIGLSVRFHELLRSEHIARFRYGVVNLHGAPLPEMRGAMCNIMAILENRQQFGTSLHWMDDGIDSGNIIDVRRFPIEPHHTAYDLFCRANELGLELIRQWLPSIVEGTAPSCPQTEVAKELGISVKTYYKNQIQNYKEIKQGANPNELWNTVRAFHFPGHTPAYIKTPYGDVTLQVASGSDN</sequence>
<reference evidence="2 3" key="1">
    <citation type="submission" date="2022-05" db="EMBL/GenBank/DDBJ databases">
        <title>Genome Sequencing of Bee-Associated Microbes.</title>
        <authorList>
            <person name="Dunlap C."/>
        </authorList>
    </citation>
    <scope>NUCLEOTIDE SEQUENCE [LARGE SCALE GENOMIC DNA]</scope>
    <source>
        <strain evidence="2 3">NRRL B-04010</strain>
    </source>
</reference>
<dbReference type="Pfam" id="PF00551">
    <property type="entry name" value="Formyl_trans_N"/>
    <property type="match status" value="1"/>
</dbReference>
<comment type="caution">
    <text evidence="2">The sequence shown here is derived from an EMBL/GenBank/DDBJ whole genome shotgun (WGS) entry which is preliminary data.</text>
</comment>
<dbReference type="RefSeq" id="WP_005542584.1">
    <property type="nucleotide sequence ID" value="NZ_JAKOBS010000031.1"/>
</dbReference>
<evidence type="ECO:0000313" key="2">
    <source>
        <dbReference type="EMBL" id="MCY9760981.1"/>
    </source>
</evidence>
<accession>A0ABT4GW89</accession>
<dbReference type="PROSITE" id="PS00373">
    <property type="entry name" value="GART"/>
    <property type="match status" value="1"/>
</dbReference>
<dbReference type="Gene3D" id="3.40.50.12230">
    <property type="match status" value="1"/>
</dbReference>
<keyword evidence="2" id="KW-0808">Transferase</keyword>
<organism evidence="2 3">
    <name type="scientific">Paenibacillus alvei</name>
    <name type="common">Bacillus alvei</name>
    <dbReference type="NCBI Taxonomy" id="44250"/>
    <lineage>
        <taxon>Bacteria</taxon>
        <taxon>Bacillati</taxon>
        <taxon>Bacillota</taxon>
        <taxon>Bacilli</taxon>
        <taxon>Bacillales</taxon>
        <taxon>Paenibacillaceae</taxon>
        <taxon>Paenibacillus</taxon>
    </lineage>
</organism>
<dbReference type="CDD" id="cd08369">
    <property type="entry name" value="FMT_core"/>
    <property type="match status" value="1"/>
</dbReference>